<dbReference type="InterPro" id="IPR009057">
    <property type="entry name" value="Homeodomain-like_sf"/>
</dbReference>
<keyword evidence="2 4" id="KW-0238">DNA-binding</keyword>
<organism evidence="6 7">
    <name type="scientific">Sphingomonas immobilis</name>
    <dbReference type="NCBI Taxonomy" id="3063997"/>
    <lineage>
        <taxon>Bacteria</taxon>
        <taxon>Pseudomonadati</taxon>
        <taxon>Pseudomonadota</taxon>
        <taxon>Alphaproteobacteria</taxon>
        <taxon>Sphingomonadales</taxon>
        <taxon>Sphingomonadaceae</taxon>
        <taxon>Sphingomonas</taxon>
    </lineage>
</organism>
<keyword evidence="1" id="KW-0805">Transcription regulation</keyword>
<dbReference type="InterPro" id="IPR050109">
    <property type="entry name" value="HTH-type_TetR-like_transc_reg"/>
</dbReference>
<feature type="DNA-binding region" description="H-T-H motif" evidence="4">
    <location>
        <begin position="41"/>
        <end position="60"/>
    </location>
</feature>
<proteinExistence type="predicted"/>
<dbReference type="Proteomes" id="UP001176468">
    <property type="component" value="Unassembled WGS sequence"/>
</dbReference>
<dbReference type="SUPFAM" id="SSF46689">
    <property type="entry name" value="Homeodomain-like"/>
    <property type="match status" value="1"/>
</dbReference>
<name>A0ABT8ZYV2_9SPHN</name>
<dbReference type="PANTHER" id="PTHR30055">
    <property type="entry name" value="HTH-TYPE TRANSCRIPTIONAL REGULATOR RUTR"/>
    <property type="match status" value="1"/>
</dbReference>
<dbReference type="PANTHER" id="PTHR30055:SF234">
    <property type="entry name" value="HTH-TYPE TRANSCRIPTIONAL REGULATOR BETI"/>
    <property type="match status" value="1"/>
</dbReference>
<reference evidence="6" key="1">
    <citation type="submission" date="2023-07" db="EMBL/GenBank/DDBJ databases">
        <authorList>
            <person name="Kim M.K."/>
        </authorList>
    </citation>
    <scope>NUCLEOTIDE SEQUENCE</scope>
    <source>
        <strain evidence="6">CA1-15</strain>
    </source>
</reference>
<dbReference type="PRINTS" id="PR00455">
    <property type="entry name" value="HTHTETR"/>
</dbReference>
<dbReference type="EMBL" id="JAUQSZ010000004">
    <property type="protein sequence ID" value="MDO7842299.1"/>
    <property type="molecule type" value="Genomic_DNA"/>
</dbReference>
<evidence type="ECO:0000256" key="3">
    <source>
        <dbReference type="ARBA" id="ARBA00023163"/>
    </source>
</evidence>
<evidence type="ECO:0000256" key="1">
    <source>
        <dbReference type="ARBA" id="ARBA00023015"/>
    </source>
</evidence>
<evidence type="ECO:0000256" key="4">
    <source>
        <dbReference type="PROSITE-ProRule" id="PRU00335"/>
    </source>
</evidence>
<gene>
    <name evidence="6" type="ORF">Q5H94_08165</name>
</gene>
<keyword evidence="3" id="KW-0804">Transcription</keyword>
<dbReference type="Gene3D" id="1.10.357.10">
    <property type="entry name" value="Tetracycline Repressor, domain 2"/>
    <property type="match status" value="1"/>
</dbReference>
<evidence type="ECO:0000259" key="5">
    <source>
        <dbReference type="PROSITE" id="PS50977"/>
    </source>
</evidence>
<feature type="domain" description="HTH tetR-type" evidence="5">
    <location>
        <begin position="18"/>
        <end position="78"/>
    </location>
</feature>
<evidence type="ECO:0000313" key="6">
    <source>
        <dbReference type="EMBL" id="MDO7842299.1"/>
    </source>
</evidence>
<evidence type="ECO:0000313" key="7">
    <source>
        <dbReference type="Proteomes" id="UP001176468"/>
    </source>
</evidence>
<dbReference type="Pfam" id="PF00440">
    <property type="entry name" value="TetR_N"/>
    <property type="match status" value="1"/>
</dbReference>
<sequence>MTDPVTDPGPSTRSRRGEDQRERLIAAAIELMAEGGEKAVTLVATARRAGVARGTIYYHFADRPALLVAMRADVQAQLLHLADGTHHFRNPFGLALRLAVEDESIIRTRIYRILQEGVAADARSAKLLEQLDVMARAGSLRDGVDPVAAALISSALDFAGLMALSMGGTQEQKRERAARISSTWEQMFVHGALREPRSSANDDR</sequence>
<accession>A0ABT8ZYV2</accession>
<dbReference type="PROSITE" id="PS50977">
    <property type="entry name" value="HTH_TETR_2"/>
    <property type="match status" value="1"/>
</dbReference>
<dbReference type="InterPro" id="IPR001647">
    <property type="entry name" value="HTH_TetR"/>
</dbReference>
<dbReference type="RefSeq" id="WP_304560766.1">
    <property type="nucleotide sequence ID" value="NZ_JAUQSZ010000004.1"/>
</dbReference>
<comment type="caution">
    <text evidence="6">The sequence shown here is derived from an EMBL/GenBank/DDBJ whole genome shotgun (WGS) entry which is preliminary data.</text>
</comment>
<protein>
    <submittedName>
        <fullName evidence="6">TetR/AcrR family transcriptional regulator</fullName>
    </submittedName>
</protein>
<keyword evidence="7" id="KW-1185">Reference proteome</keyword>
<evidence type="ECO:0000256" key="2">
    <source>
        <dbReference type="ARBA" id="ARBA00023125"/>
    </source>
</evidence>